<dbReference type="RefSeq" id="WP_188537413.1">
    <property type="nucleotide sequence ID" value="NZ_BMFT01000001.1"/>
</dbReference>
<evidence type="ECO:0000256" key="5">
    <source>
        <dbReference type="ARBA" id="ARBA00022683"/>
    </source>
</evidence>
<accession>A0ABQ1YC82</accession>
<proteinExistence type="predicted"/>
<name>A0ABQ1YC82_9BACL</name>
<keyword evidence="2" id="KW-0813">Transport</keyword>
<evidence type="ECO:0000256" key="4">
    <source>
        <dbReference type="ARBA" id="ARBA00022679"/>
    </source>
</evidence>
<sequence>MFSKWRKKTEESKVIEIFSPVTGQSVSLTEVPDEAFAGGHMGKGVAIEPSIGKLVAPFEGTVAHVIKSNHALMLEHSSGLQFLFHIGVNTVSLKGEGFVSHVATGDKVKPGQLLIEFDIEKIQNAGFPVITPIIVTNADEVTSNIETIFGPVQAGSDVILKAVIKS</sequence>
<evidence type="ECO:0000256" key="1">
    <source>
        <dbReference type="ARBA" id="ARBA00004496"/>
    </source>
</evidence>
<keyword evidence="3" id="KW-0762">Sugar transport</keyword>
<dbReference type="InterPro" id="IPR001127">
    <property type="entry name" value="PTS_EIIA_1_perm"/>
</dbReference>
<evidence type="ECO:0000256" key="6">
    <source>
        <dbReference type="ARBA" id="ARBA00022777"/>
    </source>
</evidence>
<evidence type="ECO:0000313" key="8">
    <source>
        <dbReference type="EMBL" id="GGH19135.1"/>
    </source>
</evidence>
<dbReference type="InterPro" id="IPR011055">
    <property type="entry name" value="Dup_hybrid_motif"/>
</dbReference>
<gene>
    <name evidence="8" type="ORF">GCM10008013_15600</name>
</gene>
<comment type="subcellular location">
    <subcellularLocation>
        <location evidence="1">Cytoplasm</location>
    </subcellularLocation>
</comment>
<dbReference type="Proteomes" id="UP000659344">
    <property type="component" value="Unassembled WGS sequence"/>
</dbReference>
<dbReference type="PROSITE" id="PS51093">
    <property type="entry name" value="PTS_EIIA_TYPE_1"/>
    <property type="match status" value="1"/>
</dbReference>
<dbReference type="NCBIfam" id="TIGR00830">
    <property type="entry name" value="PTBA"/>
    <property type="match status" value="1"/>
</dbReference>
<evidence type="ECO:0000256" key="2">
    <source>
        <dbReference type="ARBA" id="ARBA00022448"/>
    </source>
</evidence>
<evidence type="ECO:0000259" key="7">
    <source>
        <dbReference type="PROSITE" id="PS51093"/>
    </source>
</evidence>
<dbReference type="PANTHER" id="PTHR45008:SF1">
    <property type="entry name" value="PTS SYSTEM GLUCOSE-SPECIFIC EIIA COMPONENT"/>
    <property type="match status" value="1"/>
</dbReference>
<keyword evidence="5" id="KW-0598">Phosphotransferase system</keyword>
<dbReference type="EMBL" id="BMFT01000001">
    <property type="protein sequence ID" value="GGH19135.1"/>
    <property type="molecule type" value="Genomic_DNA"/>
</dbReference>
<protein>
    <recommendedName>
        <fullName evidence="7">PTS EIIA type-1 domain-containing protein</fullName>
    </recommendedName>
</protein>
<dbReference type="SUPFAM" id="SSF51261">
    <property type="entry name" value="Duplicated hybrid motif"/>
    <property type="match status" value="1"/>
</dbReference>
<dbReference type="InterPro" id="IPR050890">
    <property type="entry name" value="PTS_EIIA_component"/>
</dbReference>
<dbReference type="PANTHER" id="PTHR45008">
    <property type="entry name" value="PTS SYSTEM GLUCOSE-SPECIFIC EIIA COMPONENT"/>
    <property type="match status" value="1"/>
</dbReference>
<keyword evidence="9" id="KW-1185">Reference proteome</keyword>
<dbReference type="Pfam" id="PF00358">
    <property type="entry name" value="PTS_EIIA_1"/>
    <property type="match status" value="1"/>
</dbReference>
<keyword evidence="4" id="KW-0808">Transferase</keyword>
<organism evidence="8 9">
    <name type="scientific">Paenibacillus segetis</name>
    <dbReference type="NCBI Taxonomy" id="1325360"/>
    <lineage>
        <taxon>Bacteria</taxon>
        <taxon>Bacillati</taxon>
        <taxon>Bacillota</taxon>
        <taxon>Bacilli</taxon>
        <taxon>Bacillales</taxon>
        <taxon>Paenibacillaceae</taxon>
        <taxon>Paenibacillus</taxon>
    </lineage>
</organism>
<feature type="domain" description="PTS EIIA type-1" evidence="7">
    <location>
        <begin position="33"/>
        <end position="137"/>
    </location>
</feature>
<evidence type="ECO:0000313" key="9">
    <source>
        <dbReference type="Proteomes" id="UP000659344"/>
    </source>
</evidence>
<comment type="caution">
    <text evidence="8">The sequence shown here is derived from an EMBL/GenBank/DDBJ whole genome shotgun (WGS) entry which is preliminary data.</text>
</comment>
<reference evidence="9" key="1">
    <citation type="journal article" date="2019" name="Int. J. Syst. Evol. Microbiol.">
        <title>The Global Catalogue of Microorganisms (GCM) 10K type strain sequencing project: providing services to taxonomists for standard genome sequencing and annotation.</title>
        <authorList>
            <consortium name="The Broad Institute Genomics Platform"/>
            <consortium name="The Broad Institute Genome Sequencing Center for Infectious Disease"/>
            <person name="Wu L."/>
            <person name="Ma J."/>
        </authorList>
    </citation>
    <scope>NUCLEOTIDE SEQUENCE [LARGE SCALE GENOMIC DNA]</scope>
    <source>
        <strain evidence="9">CGMCC 1.12769</strain>
    </source>
</reference>
<dbReference type="PROSITE" id="PS00371">
    <property type="entry name" value="PTS_EIIA_TYPE_1_HIS"/>
    <property type="match status" value="1"/>
</dbReference>
<evidence type="ECO:0000256" key="3">
    <source>
        <dbReference type="ARBA" id="ARBA00022597"/>
    </source>
</evidence>
<keyword evidence="6" id="KW-0418">Kinase</keyword>
<dbReference type="Gene3D" id="2.70.70.10">
    <property type="entry name" value="Glucose Permease (Domain IIA)"/>
    <property type="match status" value="1"/>
</dbReference>